<keyword evidence="4 10" id="KW-1133">Transmembrane helix</keyword>
<dbReference type="AlphaFoldDB" id="A0A913Z0G2"/>
<evidence type="ECO:0000256" key="6">
    <source>
        <dbReference type="ARBA" id="ARBA00023136"/>
    </source>
</evidence>
<evidence type="ECO:0000256" key="10">
    <source>
        <dbReference type="SAM" id="Phobius"/>
    </source>
</evidence>
<dbReference type="GO" id="GO:0004930">
    <property type="term" value="F:G protein-coupled receptor activity"/>
    <property type="evidence" value="ECO:0007669"/>
    <property type="project" value="UniProtKB-KW"/>
</dbReference>
<dbReference type="InterPro" id="IPR000276">
    <property type="entry name" value="GPCR_Rhodpsn"/>
</dbReference>
<dbReference type="PRINTS" id="PR00237">
    <property type="entry name" value="GPCRRHODOPSN"/>
</dbReference>
<evidence type="ECO:0000256" key="4">
    <source>
        <dbReference type="ARBA" id="ARBA00022989"/>
    </source>
</evidence>
<feature type="transmembrane region" description="Helical" evidence="10">
    <location>
        <begin position="146"/>
        <end position="167"/>
    </location>
</feature>
<evidence type="ECO:0000256" key="1">
    <source>
        <dbReference type="ARBA" id="ARBA00004651"/>
    </source>
</evidence>
<reference evidence="12" key="1">
    <citation type="submission" date="2022-11" db="UniProtKB">
        <authorList>
            <consortium name="EnsemblMetazoa"/>
        </authorList>
    </citation>
    <scope>IDENTIFICATION</scope>
</reference>
<keyword evidence="2" id="KW-1003">Cell membrane</keyword>
<feature type="transmembrane region" description="Helical" evidence="10">
    <location>
        <begin position="262"/>
        <end position="285"/>
    </location>
</feature>
<dbReference type="InterPro" id="IPR017452">
    <property type="entry name" value="GPCR_Rhodpsn_7TM"/>
</dbReference>
<dbReference type="GeneID" id="119719198"/>
<accession>A0A913Z0G2</accession>
<dbReference type="GO" id="GO:0005886">
    <property type="term" value="C:plasma membrane"/>
    <property type="evidence" value="ECO:0007669"/>
    <property type="project" value="UniProtKB-SubCell"/>
</dbReference>
<proteinExistence type="inferred from homology"/>
<dbReference type="RefSeq" id="XP_038044486.1">
    <property type="nucleotide sequence ID" value="XM_038188558.1"/>
</dbReference>
<sequence length="343" mass="38620">MENSTFNDSFFETTEAPFLVYSSYSMRQIIAAMCTTTAIVGLIGNALVIIAVRLSKKLRTVTNVFVINLSISDLISCVCLPWEVVAVLGEDGWPLPQAEWLCAVTSIFIIISTGCSVTNLALIALNRWVRITKSPVLARRIYARRNIIFMVIFSWLMPLCVTLIPPLTGFGELGYEPRYSSCSWVKANPYSSHHSVIVGVFYFPIPLITIGFCYGSIFRYVVKTSRRMAQHEVNSVSGLVSASDSSMRKNLWKRQVKVTKNLVYVVAAFVICSTLFIFSFLPLGYDWSIRMTPYAIAIVYFNCITDPIIYATSHPDFKEAFGYMIRCRWKDIPQSSASSRLSK</sequence>
<evidence type="ECO:0000256" key="8">
    <source>
        <dbReference type="ARBA" id="ARBA00023224"/>
    </source>
</evidence>
<dbReference type="Pfam" id="PF00001">
    <property type="entry name" value="7tm_1"/>
    <property type="match status" value="1"/>
</dbReference>
<evidence type="ECO:0000256" key="9">
    <source>
        <dbReference type="RuleBase" id="RU000688"/>
    </source>
</evidence>
<dbReference type="CDD" id="cd00637">
    <property type="entry name" value="7tm_classA_rhodopsin-like"/>
    <property type="match status" value="1"/>
</dbReference>
<evidence type="ECO:0000256" key="2">
    <source>
        <dbReference type="ARBA" id="ARBA00022475"/>
    </source>
</evidence>
<feature type="transmembrane region" description="Helical" evidence="10">
    <location>
        <begin position="291"/>
        <end position="311"/>
    </location>
</feature>
<protein>
    <recommendedName>
        <fullName evidence="11">G-protein coupled receptors family 1 profile domain-containing protein</fullName>
    </recommendedName>
</protein>
<evidence type="ECO:0000256" key="5">
    <source>
        <dbReference type="ARBA" id="ARBA00023040"/>
    </source>
</evidence>
<feature type="transmembrane region" description="Helical" evidence="10">
    <location>
        <begin position="196"/>
        <end position="222"/>
    </location>
</feature>
<dbReference type="OMA" id="SIMNITP"/>
<dbReference type="SUPFAM" id="SSF81321">
    <property type="entry name" value="Family A G protein-coupled receptor-like"/>
    <property type="match status" value="1"/>
</dbReference>
<feature type="transmembrane region" description="Helical" evidence="10">
    <location>
        <begin position="64"/>
        <end position="88"/>
    </location>
</feature>
<keyword evidence="6 10" id="KW-0472">Membrane</keyword>
<comment type="similarity">
    <text evidence="9">Belongs to the G-protein coupled receptor 1 family.</text>
</comment>
<dbReference type="EnsemblMetazoa" id="XM_038188558.1">
    <property type="protein sequence ID" value="XP_038044486.1"/>
    <property type="gene ID" value="LOC119719198"/>
</dbReference>
<dbReference type="Gene3D" id="1.20.1070.10">
    <property type="entry name" value="Rhodopsin 7-helix transmembrane proteins"/>
    <property type="match status" value="1"/>
</dbReference>
<dbReference type="Proteomes" id="UP000887568">
    <property type="component" value="Unplaced"/>
</dbReference>
<dbReference type="PROSITE" id="PS50262">
    <property type="entry name" value="G_PROTEIN_RECEP_F1_2"/>
    <property type="match status" value="1"/>
</dbReference>
<evidence type="ECO:0000256" key="7">
    <source>
        <dbReference type="ARBA" id="ARBA00023170"/>
    </source>
</evidence>
<comment type="subcellular location">
    <subcellularLocation>
        <location evidence="1">Cell membrane</location>
        <topology evidence="1">Multi-pass membrane protein</topology>
    </subcellularLocation>
</comment>
<evidence type="ECO:0000259" key="11">
    <source>
        <dbReference type="PROSITE" id="PS50262"/>
    </source>
</evidence>
<keyword evidence="8 9" id="KW-0807">Transducer</keyword>
<dbReference type="PANTHER" id="PTHR24228:SF72">
    <property type="entry name" value="G-PROTEIN COUPLED RECEPTORS FAMILY 1 PROFILE DOMAIN-CONTAINING PROTEIN"/>
    <property type="match status" value="1"/>
</dbReference>
<dbReference type="PANTHER" id="PTHR24228">
    <property type="entry name" value="B2 BRADYKININ RECEPTOR/ANGIOTENSIN II RECEPTOR"/>
    <property type="match status" value="1"/>
</dbReference>
<keyword evidence="7 9" id="KW-0675">Receptor</keyword>
<feature type="transmembrane region" description="Helical" evidence="10">
    <location>
        <begin position="29"/>
        <end position="52"/>
    </location>
</feature>
<name>A0A913Z0G2_PATMI</name>
<feature type="transmembrane region" description="Helical" evidence="10">
    <location>
        <begin position="100"/>
        <end position="125"/>
    </location>
</feature>
<dbReference type="PROSITE" id="PS00237">
    <property type="entry name" value="G_PROTEIN_RECEP_F1_1"/>
    <property type="match status" value="1"/>
</dbReference>
<keyword evidence="5 9" id="KW-0297">G-protein coupled receptor</keyword>
<keyword evidence="13" id="KW-1185">Reference proteome</keyword>
<evidence type="ECO:0000313" key="13">
    <source>
        <dbReference type="Proteomes" id="UP000887568"/>
    </source>
</evidence>
<evidence type="ECO:0000313" key="12">
    <source>
        <dbReference type="EnsemblMetazoa" id="XP_038044486.1"/>
    </source>
</evidence>
<feature type="domain" description="G-protein coupled receptors family 1 profile" evidence="11">
    <location>
        <begin position="44"/>
        <end position="310"/>
    </location>
</feature>
<evidence type="ECO:0000256" key="3">
    <source>
        <dbReference type="ARBA" id="ARBA00022692"/>
    </source>
</evidence>
<organism evidence="12 13">
    <name type="scientific">Patiria miniata</name>
    <name type="common">Bat star</name>
    <name type="synonym">Asterina miniata</name>
    <dbReference type="NCBI Taxonomy" id="46514"/>
    <lineage>
        <taxon>Eukaryota</taxon>
        <taxon>Metazoa</taxon>
        <taxon>Echinodermata</taxon>
        <taxon>Eleutherozoa</taxon>
        <taxon>Asterozoa</taxon>
        <taxon>Asteroidea</taxon>
        <taxon>Valvatacea</taxon>
        <taxon>Valvatida</taxon>
        <taxon>Asterinidae</taxon>
        <taxon>Patiria</taxon>
    </lineage>
</organism>
<dbReference type="OrthoDB" id="10044919at2759"/>
<keyword evidence="3 9" id="KW-0812">Transmembrane</keyword>